<reference evidence="2" key="1">
    <citation type="submission" date="2016-10" db="EMBL/GenBank/DDBJ databases">
        <authorList>
            <person name="Benchimol M."/>
            <person name="Almeida L.G."/>
            <person name="Vasconcelos A.T."/>
            <person name="Perreira-Neves A."/>
            <person name="Rosa I.A."/>
            <person name="Tasca T."/>
            <person name="Bogo M.R."/>
            <person name="de Souza W."/>
        </authorList>
    </citation>
    <scope>NUCLEOTIDE SEQUENCE [LARGE SCALE GENOMIC DNA]</scope>
    <source>
        <strain evidence="2">K</strain>
    </source>
</reference>
<feature type="region of interest" description="Disordered" evidence="1">
    <location>
        <begin position="676"/>
        <end position="732"/>
    </location>
</feature>
<feature type="compositionally biased region" description="Low complexity" evidence="1">
    <location>
        <begin position="691"/>
        <end position="732"/>
    </location>
</feature>
<dbReference type="PANTHER" id="PTHR12848">
    <property type="entry name" value="REGULATORY-ASSOCIATED PROTEIN OF MTOR"/>
    <property type="match status" value="1"/>
</dbReference>
<dbReference type="EMBL" id="MLAK01001147">
    <property type="protein sequence ID" value="OHS96964.1"/>
    <property type="molecule type" value="Genomic_DNA"/>
</dbReference>
<dbReference type="PANTHER" id="PTHR12848:SF16">
    <property type="entry name" value="REGULATORY-ASSOCIATED PROTEIN OF MTOR"/>
    <property type="match status" value="1"/>
</dbReference>
<accession>A0A1J4JIE4</accession>
<evidence type="ECO:0000313" key="3">
    <source>
        <dbReference type="Proteomes" id="UP000179807"/>
    </source>
</evidence>
<proteinExistence type="predicted"/>
<dbReference type="GO" id="GO:0010506">
    <property type="term" value="P:regulation of autophagy"/>
    <property type="evidence" value="ECO:0007669"/>
    <property type="project" value="TreeGrafter"/>
</dbReference>
<evidence type="ECO:0000256" key="1">
    <source>
        <dbReference type="SAM" id="MobiDB-lite"/>
    </source>
</evidence>
<dbReference type="SUPFAM" id="SSF50978">
    <property type="entry name" value="WD40 repeat-like"/>
    <property type="match status" value="1"/>
</dbReference>
<dbReference type="GO" id="GO:0030307">
    <property type="term" value="P:positive regulation of cell growth"/>
    <property type="evidence" value="ECO:0007669"/>
    <property type="project" value="TreeGrafter"/>
</dbReference>
<feature type="region of interest" description="Disordered" evidence="1">
    <location>
        <begin position="747"/>
        <end position="766"/>
    </location>
</feature>
<dbReference type="OrthoDB" id="10262360at2759"/>
<dbReference type="InterPro" id="IPR004083">
    <property type="entry name" value="Raptor"/>
</dbReference>
<dbReference type="InterPro" id="IPR036322">
    <property type="entry name" value="WD40_repeat_dom_sf"/>
</dbReference>
<dbReference type="GO" id="GO:0031929">
    <property type="term" value="P:TOR signaling"/>
    <property type="evidence" value="ECO:0007669"/>
    <property type="project" value="InterPro"/>
</dbReference>
<dbReference type="GO" id="GO:0005737">
    <property type="term" value="C:cytoplasm"/>
    <property type="evidence" value="ECO:0007669"/>
    <property type="project" value="TreeGrafter"/>
</dbReference>
<organism evidence="2 3">
    <name type="scientific">Tritrichomonas foetus</name>
    <dbReference type="NCBI Taxonomy" id="1144522"/>
    <lineage>
        <taxon>Eukaryota</taxon>
        <taxon>Metamonada</taxon>
        <taxon>Parabasalia</taxon>
        <taxon>Tritrichomonadida</taxon>
        <taxon>Tritrichomonadidae</taxon>
        <taxon>Tritrichomonas</taxon>
    </lineage>
</organism>
<dbReference type="VEuPathDB" id="TrichDB:TRFO_36921"/>
<dbReference type="GO" id="GO:0031931">
    <property type="term" value="C:TORC1 complex"/>
    <property type="evidence" value="ECO:0007669"/>
    <property type="project" value="InterPro"/>
</dbReference>
<keyword evidence="3" id="KW-1185">Reference proteome</keyword>
<comment type="caution">
    <text evidence="2">The sequence shown here is derived from an EMBL/GenBank/DDBJ whole genome shotgun (WGS) entry which is preliminary data.</text>
</comment>
<protein>
    <recommendedName>
        <fullName evidence="4">Raptor N-terminal CASPase-like domain-containing protein</fullName>
    </recommendedName>
</protein>
<dbReference type="GO" id="GO:0030674">
    <property type="term" value="F:protein-macromolecule adaptor activity"/>
    <property type="evidence" value="ECO:0007669"/>
    <property type="project" value="TreeGrafter"/>
</dbReference>
<evidence type="ECO:0008006" key="4">
    <source>
        <dbReference type="Google" id="ProtNLM"/>
    </source>
</evidence>
<evidence type="ECO:0000313" key="2">
    <source>
        <dbReference type="EMBL" id="OHS96964.1"/>
    </source>
</evidence>
<dbReference type="InterPro" id="IPR015943">
    <property type="entry name" value="WD40/YVTN_repeat-like_dom_sf"/>
</dbReference>
<dbReference type="RefSeq" id="XP_068350101.1">
    <property type="nucleotide sequence ID" value="XM_068511124.1"/>
</dbReference>
<dbReference type="Proteomes" id="UP000179807">
    <property type="component" value="Unassembled WGS sequence"/>
</dbReference>
<dbReference type="Gene3D" id="2.130.10.10">
    <property type="entry name" value="YVTN repeat-like/Quinoprotein amine dehydrogenase"/>
    <property type="match status" value="1"/>
</dbReference>
<dbReference type="GO" id="GO:0071230">
    <property type="term" value="P:cellular response to amino acid stimulus"/>
    <property type="evidence" value="ECO:0007669"/>
    <property type="project" value="TreeGrafter"/>
</dbReference>
<feature type="compositionally biased region" description="Polar residues" evidence="1">
    <location>
        <begin position="676"/>
        <end position="690"/>
    </location>
</feature>
<name>A0A1J4JIE4_9EUKA</name>
<dbReference type="GO" id="GO:0009267">
    <property type="term" value="P:cellular response to starvation"/>
    <property type="evidence" value="ECO:0007669"/>
    <property type="project" value="TreeGrafter"/>
</dbReference>
<gene>
    <name evidence="2" type="ORF">TRFO_36921</name>
</gene>
<dbReference type="GeneID" id="94845828"/>
<dbReference type="AlphaFoldDB" id="A0A1J4JIE4"/>
<sequence length="1245" mass="141293">MSTTSISLSELSSKMKEKNAGIIPGKNSEKSSESNVEKLKKKVFYRNISWNDWFCLSATAYKETLPKNSKLPRDFLTSCLLTPVETSILCHIIQYYNSTIDDPFQFIKNRFTKNKYSNDLNSFSTSSSTFFSKNSSARSKSKYNLNLSNSSHIEKSSESCTIEQLNSILHSIVDAIASDVVEPHLFTQIFRKDKIISQLFHNFLLSQYLLQPYNIHPLSYPLLPEKTCFHPLWMEWSSILDTLITSTISPLPSFSHNIFSRASSIFNSTVLTNVSNSSHSLDINSDKSKQFLFTNPLNHQPMKKSLLTLMCNVVFSDIPENQSLLQLAEYASKSEENRIDISKRIPFHSLIKKLLKNETKSKEEFHSLCFLILSLLQSNMNHVNEIKNTYDFSQLPSFLFQDEENQTTRSFIAAILSTSVPYVKSLQVLCSSHDFLIELKNHIPKFSPQLLLWNLILLKRTFDISSADESMFSKESIHIQVAACIFHNSPECRAATIASLSCFMQSNDNLINYQLFLLALLSFIDMSYLVRFQFLLFVIRFATTHKNLFETSTLNHFDFSNQISNLNANLNSHPNNSSINTNTIASLNSVKSINSLNSQNLFGGIVGKWLLIPNYDFSSDFESFAKYVDNVCRQDNIIIHVYSLSLFFLDYFTKDPHPSIRSTALKAKTFLTSDVNSCTSSNPNKLSQTNSPSSSSDISPPYKNNSYSNSISPPFGSPLQQHQTNSSNSTNHSNRLAQINQINNKFDQSHQQNSQPSPNVDNPQILNFKLQTPNNSLNAQDKNDAFLDQTNYRKQNSTSLNEESESSNESSQSCLIFDNDSNALFNISLRTIVMQGQWSLNQTSPHFKTRPRRFSNTCTGCIDIPGIQLQLRARTKEINSQPIEIAYDGDKLNMAVATKSKFIYSLNESLFVQNKVRVSDSTISKIKFLSCYHNISSNESININKNISNKNINININRNLSENHSYNKNEIPNNNSPILSKENQSSLLGISTNDGCMHLWDTSHQEVCATWRCDLSNPTIEIPLYFTENEFHQSLITARGNSGICTWDLRTMKLISEYQIFKDNNMNNNSNINNKEKDHNDKEVSSILMHPSNPNLCIIGYNSGLMTAIDFRIGTFQQNSIFSFSLGEKIIELSTNRNGADFIYGATSNGNIIVWNSTKNLLTTSYASRKYGITRFSSHPLLPLLCYSNIQEEPMISNSQCHIFTRMKQITPNSPFLFHPIHPVITFGTTNEELLSYNIVLSPLK</sequence>
<feature type="compositionally biased region" description="Low complexity" evidence="1">
    <location>
        <begin position="749"/>
        <end position="759"/>
    </location>
</feature>